<proteinExistence type="predicted"/>
<organism evidence="7 8">
    <name type="scientific">Rotaria socialis</name>
    <dbReference type="NCBI Taxonomy" id="392032"/>
    <lineage>
        <taxon>Eukaryota</taxon>
        <taxon>Metazoa</taxon>
        <taxon>Spiralia</taxon>
        <taxon>Gnathifera</taxon>
        <taxon>Rotifera</taxon>
        <taxon>Eurotatoria</taxon>
        <taxon>Bdelloidea</taxon>
        <taxon>Philodinida</taxon>
        <taxon>Philodinidae</taxon>
        <taxon>Rotaria</taxon>
    </lineage>
</organism>
<dbReference type="SMART" id="SM00487">
    <property type="entry name" value="DEXDc"/>
    <property type="match status" value="1"/>
</dbReference>
<evidence type="ECO:0000256" key="4">
    <source>
        <dbReference type="ARBA" id="ARBA00022840"/>
    </source>
</evidence>
<reference evidence="7" key="1">
    <citation type="submission" date="2021-02" db="EMBL/GenBank/DDBJ databases">
        <authorList>
            <person name="Nowell W R."/>
        </authorList>
    </citation>
    <scope>NUCLEOTIDE SEQUENCE</scope>
</reference>
<keyword evidence="2" id="KW-0378">Hydrolase</keyword>
<dbReference type="Proteomes" id="UP000663848">
    <property type="component" value="Unassembled WGS sequence"/>
</dbReference>
<sequence>MIYYFCFIIQLPLYESSKELLQQIDMNTVITISTSTGSGKSTLLPALLIAEGYDRAIVTQPRRLPCSLISSRVNKTMTAEASPNGEKLAGWVVSGDEYNPRAKILYLTDGLLKERLLNDERFITDNTSVNKSIVIFIDDVHERSVNIDLCLALIARMLTNNKLLSNKIKVIISSATLHPSVPKLFQGIKHLKLTEFTIPSMGTLYPVKQFKRPNANILNIVQELYNKRRRQDQILCFVNSASKVNQCCRLLAEISQNTIVAYPLVQSQSSVTQQEYLEKGSVFFSTTVAETSLTFPSLKYVVDTGMINIPVYDIQCKRTILKEIPAAESTIKQRLGRLGRTQPGEYYALCLLAALRQYNCGRDLICLASILSVSNTTTLLTKLPQRFKNSDGDFMTLLSIMNEILLIKQSVAARSFNLKRVCEAKSLTHIRHIIGQALRRYTSLEKSFDISNEYRQQAQIKSDKWELIAKALLIGYSNNVFVSKKDLQDRTHHFARYSDINDTAEKSFDISNEYRQQAQIKSDKWELIAKALLVGYSNNVFVSKKDLQDRTHHFARYSDINDTAVLHLKPTLTRPISQAPVSLVVARDILYLSSIRLTAIISFLGVVKPDGINHNIERQIKLNEAEENCLKTNNGYSTAKSMFSNIIHMEFNNGLIHLNGLAGVVLTTELYLLQQSIIEYTFCLENNNPSNSTKYKNLQQNLDSVMKMPQIFNPMIWRWEAEKQVKMSINSNTATKTCEITIKGRDSQIQKVKEEFDSFLNWLQDCAVFRHPNSGENKELLF</sequence>
<evidence type="ECO:0000256" key="1">
    <source>
        <dbReference type="ARBA" id="ARBA00022741"/>
    </source>
</evidence>
<keyword evidence="4" id="KW-0067">ATP-binding</keyword>
<dbReference type="InterPro" id="IPR001650">
    <property type="entry name" value="Helicase_C-like"/>
</dbReference>
<evidence type="ECO:0000256" key="3">
    <source>
        <dbReference type="ARBA" id="ARBA00022806"/>
    </source>
</evidence>
<dbReference type="AlphaFoldDB" id="A0A821HAZ9"/>
<dbReference type="GO" id="GO:0005524">
    <property type="term" value="F:ATP binding"/>
    <property type="evidence" value="ECO:0007669"/>
    <property type="project" value="UniProtKB-KW"/>
</dbReference>
<evidence type="ECO:0000259" key="6">
    <source>
        <dbReference type="PROSITE" id="PS51194"/>
    </source>
</evidence>
<comment type="caution">
    <text evidence="7">The sequence shown here is derived from an EMBL/GenBank/DDBJ whole genome shotgun (WGS) entry which is preliminary data.</text>
</comment>
<keyword evidence="1" id="KW-0547">Nucleotide-binding</keyword>
<keyword evidence="3" id="KW-0347">Helicase</keyword>
<evidence type="ECO:0000256" key="2">
    <source>
        <dbReference type="ARBA" id="ARBA00022801"/>
    </source>
</evidence>
<evidence type="ECO:0000313" key="7">
    <source>
        <dbReference type="EMBL" id="CAF4684928.1"/>
    </source>
</evidence>
<dbReference type="GO" id="GO:0003723">
    <property type="term" value="F:RNA binding"/>
    <property type="evidence" value="ECO:0007669"/>
    <property type="project" value="TreeGrafter"/>
</dbReference>
<dbReference type="Pfam" id="PF00271">
    <property type="entry name" value="Helicase_C"/>
    <property type="match status" value="1"/>
</dbReference>
<gene>
    <name evidence="7" type="ORF">QYT958_LOCUS16848</name>
</gene>
<dbReference type="CDD" id="cd17917">
    <property type="entry name" value="DEXHc_RHA-like"/>
    <property type="match status" value="1"/>
</dbReference>
<dbReference type="SUPFAM" id="SSF52540">
    <property type="entry name" value="P-loop containing nucleoside triphosphate hydrolases"/>
    <property type="match status" value="1"/>
</dbReference>
<feature type="domain" description="Helicase C-terminal" evidence="6">
    <location>
        <begin position="219"/>
        <end position="391"/>
    </location>
</feature>
<dbReference type="PANTHER" id="PTHR18934:SF91">
    <property type="entry name" value="PRE-MRNA-SPLICING FACTOR ATP-DEPENDENT RNA HELICASE PRP16"/>
    <property type="match status" value="1"/>
</dbReference>
<dbReference type="InterPro" id="IPR027417">
    <property type="entry name" value="P-loop_NTPase"/>
</dbReference>
<dbReference type="GO" id="GO:0016787">
    <property type="term" value="F:hydrolase activity"/>
    <property type="evidence" value="ECO:0007669"/>
    <property type="project" value="UniProtKB-KW"/>
</dbReference>
<feature type="domain" description="Helicase ATP-binding" evidence="5">
    <location>
        <begin position="21"/>
        <end position="195"/>
    </location>
</feature>
<dbReference type="Gene3D" id="3.40.50.300">
    <property type="entry name" value="P-loop containing nucleotide triphosphate hydrolases"/>
    <property type="match status" value="2"/>
</dbReference>
<evidence type="ECO:0000259" key="5">
    <source>
        <dbReference type="PROSITE" id="PS51192"/>
    </source>
</evidence>
<dbReference type="PROSITE" id="PS51192">
    <property type="entry name" value="HELICASE_ATP_BIND_1"/>
    <property type="match status" value="1"/>
</dbReference>
<dbReference type="PANTHER" id="PTHR18934">
    <property type="entry name" value="ATP-DEPENDENT RNA HELICASE"/>
    <property type="match status" value="1"/>
</dbReference>
<name>A0A821HAZ9_9BILA</name>
<dbReference type="EMBL" id="CAJOBR010002483">
    <property type="protein sequence ID" value="CAF4684928.1"/>
    <property type="molecule type" value="Genomic_DNA"/>
</dbReference>
<dbReference type="InterPro" id="IPR014001">
    <property type="entry name" value="Helicase_ATP-bd"/>
</dbReference>
<dbReference type="GO" id="GO:0004386">
    <property type="term" value="F:helicase activity"/>
    <property type="evidence" value="ECO:0007669"/>
    <property type="project" value="UniProtKB-KW"/>
</dbReference>
<evidence type="ECO:0000313" key="8">
    <source>
        <dbReference type="Proteomes" id="UP000663848"/>
    </source>
</evidence>
<accession>A0A821HAZ9</accession>
<protein>
    <submittedName>
        <fullName evidence="7">Uncharacterized protein</fullName>
    </submittedName>
</protein>
<dbReference type="PROSITE" id="PS51194">
    <property type="entry name" value="HELICASE_CTER"/>
    <property type="match status" value="1"/>
</dbReference>